<dbReference type="PANTHER" id="PTHR43066">
    <property type="entry name" value="RHOMBOID-RELATED PROTEIN"/>
    <property type="match status" value="1"/>
</dbReference>
<accession>A0A9W9M6T6</accession>
<evidence type="ECO:0000256" key="2">
    <source>
        <dbReference type="ARBA" id="ARBA00022692"/>
    </source>
</evidence>
<comment type="subcellular location">
    <subcellularLocation>
        <location evidence="1">Membrane</location>
        <topology evidence="1">Multi-pass membrane protein</topology>
    </subcellularLocation>
</comment>
<dbReference type="GO" id="GO:0016020">
    <property type="term" value="C:membrane"/>
    <property type="evidence" value="ECO:0007669"/>
    <property type="project" value="UniProtKB-SubCell"/>
</dbReference>
<feature type="compositionally biased region" description="Low complexity" evidence="5">
    <location>
        <begin position="279"/>
        <end position="288"/>
    </location>
</feature>
<evidence type="ECO:0008006" key="9">
    <source>
        <dbReference type="Google" id="ProtNLM"/>
    </source>
</evidence>
<dbReference type="Proteomes" id="UP001150904">
    <property type="component" value="Unassembled WGS sequence"/>
</dbReference>
<proteinExistence type="predicted"/>
<dbReference type="PANTHER" id="PTHR43066:SF21">
    <property type="entry name" value="UBIQUITIN-ASSOCIATED DOMAIN-CONTAINING PROTEIN 2"/>
    <property type="match status" value="1"/>
</dbReference>
<feature type="transmembrane region" description="Helical" evidence="6">
    <location>
        <begin position="53"/>
        <end position="76"/>
    </location>
</feature>
<gene>
    <name evidence="7" type="ORF">N7498_009839</name>
</gene>
<dbReference type="RefSeq" id="XP_058303794.1">
    <property type="nucleotide sequence ID" value="XM_058456895.1"/>
</dbReference>
<reference evidence="7" key="1">
    <citation type="submission" date="2022-12" db="EMBL/GenBank/DDBJ databases">
        <authorList>
            <person name="Petersen C."/>
        </authorList>
    </citation>
    <scope>NUCLEOTIDE SEQUENCE</scope>
    <source>
        <strain evidence="7">IBT 15544</strain>
    </source>
</reference>
<feature type="region of interest" description="Disordered" evidence="5">
    <location>
        <begin position="151"/>
        <end position="174"/>
    </location>
</feature>
<evidence type="ECO:0000256" key="4">
    <source>
        <dbReference type="ARBA" id="ARBA00023136"/>
    </source>
</evidence>
<evidence type="ECO:0000256" key="3">
    <source>
        <dbReference type="ARBA" id="ARBA00022989"/>
    </source>
</evidence>
<keyword evidence="3 6" id="KW-1133">Transmembrane helix</keyword>
<evidence type="ECO:0000256" key="5">
    <source>
        <dbReference type="SAM" id="MobiDB-lite"/>
    </source>
</evidence>
<feature type="transmembrane region" description="Helical" evidence="6">
    <location>
        <begin position="88"/>
        <end position="109"/>
    </location>
</feature>
<dbReference type="AlphaFoldDB" id="A0A9W9M6T6"/>
<feature type="transmembrane region" description="Helical" evidence="6">
    <location>
        <begin position="121"/>
        <end position="139"/>
    </location>
</feature>
<dbReference type="EMBL" id="JAPQKR010000016">
    <property type="protein sequence ID" value="KAJ5190854.1"/>
    <property type="molecule type" value="Genomic_DNA"/>
</dbReference>
<evidence type="ECO:0000256" key="1">
    <source>
        <dbReference type="ARBA" id="ARBA00004141"/>
    </source>
</evidence>
<feature type="region of interest" description="Disordered" evidence="5">
    <location>
        <begin position="266"/>
        <end position="297"/>
    </location>
</feature>
<dbReference type="GeneID" id="83184196"/>
<reference evidence="7" key="2">
    <citation type="journal article" date="2023" name="IMA Fungus">
        <title>Comparative genomic study of the Penicillium genus elucidates a diverse pangenome and 15 lateral gene transfer events.</title>
        <authorList>
            <person name="Petersen C."/>
            <person name="Sorensen T."/>
            <person name="Nielsen M.R."/>
            <person name="Sondergaard T.E."/>
            <person name="Sorensen J.L."/>
            <person name="Fitzpatrick D.A."/>
            <person name="Frisvad J.C."/>
            <person name="Nielsen K.L."/>
        </authorList>
    </citation>
    <scope>NUCLEOTIDE SEQUENCE</scope>
    <source>
        <strain evidence="7">IBT 15544</strain>
    </source>
</reference>
<sequence>MLTSGLTNTPLTKSLLVYSITSSIALSLFDIKHLATIHVSPHFWPYAQFWRALVWQVAGFSNSTEALFAAMLVYHLRVVERAWGKRKMATFLLTTLPYTTLLPPLLLSLVVRPLSLNTLNYLPSGPTATVFALLAQYYATIPHTFRYRIGTTSPPRANNSNNNNTNTPKPEPTSLTLLLSDKSTTYLVAAQLALSQFPAMLIPSVVGWVVGVAWRAELLPGLSPSSHGFRVPAWLVGERERRGVANGGSSAERERYEDLRRRLEGEVAASTSVDGGQRRSGSGEESSGLMERLRGAF</sequence>
<organism evidence="7 8">
    <name type="scientific">Penicillium cinerascens</name>
    <dbReference type="NCBI Taxonomy" id="70096"/>
    <lineage>
        <taxon>Eukaryota</taxon>
        <taxon>Fungi</taxon>
        <taxon>Dikarya</taxon>
        <taxon>Ascomycota</taxon>
        <taxon>Pezizomycotina</taxon>
        <taxon>Eurotiomycetes</taxon>
        <taxon>Eurotiomycetidae</taxon>
        <taxon>Eurotiales</taxon>
        <taxon>Aspergillaceae</taxon>
        <taxon>Penicillium</taxon>
    </lineage>
</organism>
<dbReference type="InterPro" id="IPR035952">
    <property type="entry name" value="Rhomboid-like_sf"/>
</dbReference>
<dbReference type="SUPFAM" id="SSF144091">
    <property type="entry name" value="Rhomboid-like"/>
    <property type="match status" value="1"/>
</dbReference>
<evidence type="ECO:0000313" key="8">
    <source>
        <dbReference type="Proteomes" id="UP001150904"/>
    </source>
</evidence>
<evidence type="ECO:0000256" key="6">
    <source>
        <dbReference type="SAM" id="Phobius"/>
    </source>
</evidence>
<dbReference type="GO" id="GO:0004252">
    <property type="term" value="F:serine-type endopeptidase activity"/>
    <property type="evidence" value="ECO:0007669"/>
    <property type="project" value="TreeGrafter"/>
</dbReference>
<keyword evidence="8" id="KW-1185">Reference proteome</keyword>
<comment type="caution">
    <text evidence="7">The sequence shown here is derived from an EMBL/GenBank/DDBJ whole genome shotgun (WGS) entry which is preliminary data.</text>
</comment>
<name>A0A9W9M6T6_9EURO</name>
<dbReference type="OrthoDB" id="272778at2759"/>
<protein>
    <recommendedName>
        <fullName evidence="9">DSC E3 ubiquitin ligase complex subunit 2</fullName>
    </recommendedName>
</protein>
<evidence type="ECO:0000313" key="7">
    <source>
        <dbReference type="EMBL" id="KAJ5190854.1"/>
    </source>
</evidence>
<keyword evidence="4 6" id="KW-0472">Membrane</keyword>
<keyword evidence="2 6" id="KW-0812">Transmembrane</keyword>